<dbReference type="InterPro" id="IPR036890">
    <property type="entry name" value="HATPase_C_sf"/>
</dbReference>
<feature type="domain" description="PAS" evidence="7">
    <location>
        <begin position="14"/>
        <end position="60"/>
    </location>
</feature>
<dbReference type="PROSITE" id="PS50109">
    <property type="entry name" value="HIS_KIN"/>
    <property type="match status" value="1"/>
</dbReference>
<proteinExistence type="predicted"/>
<dbReference type="InterPro" id="IPR001789">
    <property type="entry name" value="Sig_transdc_resp-reg_receiver"/>
</dbReference>
<dbReference type="NCBIfam" id="TIGR00229">
    <property type="entry name" value="sensory_box"/>
    <property type="match status" value="1"/>
</dbReference>
<dbReference type="PROSITE" id="PS50112">
    <property type="entry name" value="PAS"/>
    <property type="match status" value="1"/>
</dbReference>
<evidence type="ECO:0000313" key="10">
    <source>
        <dbReference type="Proteomes" id="UP000030377"/>
    </source>
</evidence>
<gene>
    <name evidence="9" type="ORF">MA20_35910</name>
</gene>
<dbReference type="InterPro" id="IPR000700">
    <property type="entry name" value="PAS-assoc_C"/>
</dbReference>
<dbReference type="SUPFAM" id="SSF55785">
    <property type="entry name" value="PYP-like sensor domain (PAS domain)"/>
    <property type="match status" value="1"/>
</dbReference>
<dbReference type="InterPro" id="IPR003661">
    <property type="entry name" value="HisK_dim/P_dom"/>
</dbReference>
<dbReference type="Gene3D" id="3.30.450.20">
    <property type="entry name" value="PAS domain"/>
    <property type="match status" value="1"/>
</dbReference>
<comment type="caution">
    <text evidence="9">The sequence shown here is derived from an EMBL/GenBank/DDBJ whole genome shotgun (WGS) entry which is preliminary data.</text>
</comment>
<dbReference type="Pfam" id="PF02518">
    <property type="entry name" value="HATPase_c"/>
    <property type="match status" value="1"/>
</dbReference>
<dbReference type="InterPro" id="IPR036097">
    <property type="entry name" value="HisK_dim/P_sf"/>
</dbReference>
<evidence type="ECO:0000256" key="1">
    <source>
        <dbReference type="ARBA" id="ARBA00000085"/>
    </source>
</evidence>
<dbReference type="RefSeq" id="WP_028154974.1">
    <property type="nucleotide sequence ID" value="NZ_CP081350.1"/>
</dbReference>
<dbReference type="InterPro" id="IPR000014">
    <property type="entry name" value="PAS"/>
</dbReference>
<dbReference type="STRING" id="375.BKD09_RS23365"/>
<reference evidence="9 10" key="1">
    <citation type="submission" date="2014-09" db="EMBL/GenBank/DDBJ databases">
        <title>Draft genome of Bradyrhizobium japonicum Is-34.</title>
        <authorList>
            <person name="Tsurumaru H."/>
            <person name="Yamakawa T."/>
            <person name="Hashimoto S."/>
            <person name="Okizaki K."/>
            <person name="Kanesaki Y."/>
            <person name="Yoshikawa H."/>
            <person name="Yajima S."/>
        </authorList>
    </citation>
    <scope>NUCLEOTIDE SEQUENCE [LARGE SCALE GENOMIC DNA]</scope>
    <source>
        <strain evidence="9 10">Is-34</strain>
    </source>
</reference>
<accession>A0A0A3XK88</accession>
<dbReference type="PROSITE" id="PS50110">
    <property type="entry name" value="RESPONSE_REGULATORY"/>
    <property type="match status" value="1"/>
</dbReference>
<feature type="modified residue" description="4-aspartylphosphate" evidence="4">
    <location>
        <position position="443"/>
    </location>
</feature>
<evidence type="ECO:0000259" key="5">
    <source>
        <dbReference type="PROSITE" id="PS50109"/>
    </source>
</evidence>
<dbReference type="PANTHER" id="PTHR43065">
    <property type="entry name" value="SENSOR HISTIDINE KINASE"/>
    <property type="match status" value="1"/>
</dbReference>
<dbReference type="InterPro" id="IPR011006">
    <property type="entry name" value="CheY-like_superfamily"/>
</dbReference>
<dbReference type="Proteomes" id="UP000030377">
    <property type="component" value="Unassembled WGS sequence"/>
</dbReference>
<dbReference type="SMART" id="SM00448">
    <property type="entry name" value="REC"/>
    <property type="match status" value="1"/>
</dbReference>
<dbReference type="InterPro" id="IPR035965">
    <property type="entry name" value="PAS-like_dom_sf"/>
</dbReference>
<dbReference type="InterPro" id="IPR004358">
    <property type="entry name" value="Sig_transdc_His_kin-like_C"/>
</dbReference>
<feature type="domain" description="PAC" evidence="8">
    <location>
        <begin position="89"/>
        <end position="140"/>
    </location>
</feature>
<dbReference type="Gene3D" id="3.30.565.10">
    <property type="entry name" value="Histidine kinase-like ATPase, C-terminal domain"/>
    <property type="match status" value="1"/>
</dbReference>
<dbReference type="PANTHER" id="PTHR43065:SF49">
    <property type="entry name" value="HISTIDINE KINASE"/>
    <property type="match status" value="1"/>
</dbReference>
<dbReference type="GO" id="GO:0000155">
    <property type="term" value="F:phosphorelay sensor kinase activity"/>
    <property type="evidence" value="ECO:0007669"/>
    <property type="project" value="InterPro"/>
</dbReference>
<sequence length="506" mass="55276">MTTKSSQQRDLFESERSFRLLVEGVADYALYMLDPTGIITSWNIGGERIKGYSPEEILGQHFSRFYTETDRANGKPARALGIARDHGRYEEEGWRVRKDGTFFWASVIIDPIYEHGALVGFAKITRDITERRNAQLKLEAMQRQLAESQKFDALGQLTGGVAHDFNNLLMIISGSLHILKKRDEDEAKVQRAMSAIETATKRGAALTSQLLTFARRQSVNPQAIRLGDRIEAIREVLHAGVGSAVRLAFDIDREVWSVKADVSELETGLLNLVINARDAMPDGGTVTVGARNVVLDDPLHRGEFVAITVADTGLGIPSDVVNKIFEPFFTTKPVGKGTGLGLSQVHGFAHQAGGTVKVASELGKGTTFTILLPRESATAPIDIPEPVPVPGSGTVLLVEDNPDVAIVSIGLLEQLGYRVHRVADAESALRELEKNGVDFVFTDIVMPGKMDGLGLAHHLRQIHPGLPILLATGYSEAAADVRGDFPILRKPYEIHELSEAISKLPR</sequence>
<evidence type="ECO:0000259" key="7">
    <source>
        <dbReference type="PROSITE" id="PS50112"/>
    </source>
</evidence>
<evidence type="ECO:0000259" key="6">
    <source>
        <dbReference type="PROSITE" id="PS50110"/>
    </source>
</evidence>
<evidence type="ECO:0000259" key="8">
    <source>
        <dbReference type="PROSITE" id="PS50113"/>
    </source>
</evidence>
<dbReference type="SMART" id="SM00091">
    <property type="entry name" value="PAS"/>
    <property type="match status" value="1"/>
</dbReference>
<dbReference type="CDD" id="cd00130">
    <property type="entry name" value="PAS"/>
    <property type="match status" value="1"/>
</dbReference>
<dbReference type="SUPFAM" id="SSF47384">
    <property type="entry name" value="Homodimeric domain of signal transducing histidine kinase"/>
    <property type="match status" value="1"/>
</dbReference>
<comment type="catalytic activity">
    <reaction evidence="1">
        <text>ATP + protein L-histidine = ADP + protein N-phospho-L-histidine.</text>
        <dbReference type="EC" id="2.7.13.3"/>
    </reaction>
</comment>
<evidence type="ECO:0000256" key="3">
    <source>
        <dbReference type="ARBA" id="ARBA00022553"/>
    </source>
</evidence>
<dbReference type="SMART" id="SM00387">
    <property type="entry name" value="HATPase_c"/>
    <property type="match status" value="1"/>
</dbReference>
<dbReference type="Gene3D" id="1.10.287.130">
    <property type="match status" value="1"/>
</dbReference>
<dbReference type="CDD" id="cd00082">
    <property type="entry name" value="HisKA"/>
    <property type="match status" value="1"/>
</dbReference>
<keyword evidence="9" id="KW-0808">Transferase</keyword>
<dbReference type="SUPFAM" id="SSF52172">
    <property type="entry name" value="CheY-like"/>
    <property type="match status" value="1"/>
</dbReference>
<feature type="domain" description="Histidine kinase" evidence="5">
    <location>
        <begin position="160"/>
        <end position="376"/>
    </location>
</feature>
<keyword evidence="3 4" id="KW-0597">Phosphoprotein</keyword>
<dbReference type="EC" id="2.7.13.3" evidence="2"/>
<dbReference type="Pfam" id="PF13426">
    <property type="entry name" value="PAS_9"/>
    <property type="match status" value="1"/>
</dbReference>
<keyword evidence="9" id="KW-0418">Kinase</keyword>
<organism evidence="9 10">
    <name type="scientific">Bradyrhizobium japonicum</name>
    <dbReference type="NCBI Taxonomy" id="375"/>
    <lineage>
        <taxon>Bacteria</taxon>
        <taxon>Pseudomonadati</taxon>
        <taxon>Pseudomonadota</taxon>
        <taxon>Alphaproteobacteria</taxon>
        <taxon>Hyphomicrobiales</taxon>
        <taxon>Nitrobacteraceae</taxon>
        <taxon>Bradyrhizobium</taxon>
    </lineage>
</organism>
<feature type="domain" description="Response regulatory" evidence="6">
    <location>
        <begin position="394"/>
        <end position="505"/>
    </location>
</feature>
<dbReference type="Pfam" id="PF00512">
    <property type="entry name" value="HisKA"/>
    <property type="match status" value="1"/>
</dbReference>
<dbReference type="AlphaFoldDB" id="A0A0A3XK88"/>
<dbReference type="InterPro" id="IPR003594">
    <property type="entry name" value="HATPase_dom"/>
</dbReference>
<dbReference type="Gene3D" id="3.40.50.2300">
    <property type="match status" value="1"/>
</dbReference>
<dbReference type="SMART" id="SM00388">
    <property type="entry name" value="HisKA"/>
    <property type="match status" value="1"/>
</dbReference>
<dbReference type="PROSITE" id="PS50113">
    <property type="entry name" value="PAC"/>
    <property type="match status" value="1"/>
</dbReference>
<dbReference type="SUPFAM" id="SSF55874">
    <property type="entry name" value="ATPase domain of HSP90 chaperone/DNA topoisomerase II/histidine kinase"/>
    <property type="match status" value="1"/>
</dbReference>
<name>A0A0A3XK88_BRAJP</name>
<evidence type="ECO:0000313" key="9">
    <source>
        <dbReference type="EMBL" id="KGT74755.1"/>
    </source>
</evidence>
<dbReference type="Pfam" id="PF00072">
    <property type="entry name" value="Response_reg"/>
    <property type="match status" value="1"/>
</dbReference>
<dbReference type="PRINTS" id="PR00344">
    <property type="entry name" value="BCTRLSENSOR"/>
</dbReference>
<evidence type="ECO:0000256" key="4">
    <source>
        <dbReference type="PROSITE-ProRule" id="PRU00169"/>
    </source>
</evidence>
<dbReference type="EMBL" id="JRPN01000028">
    <property type="protein sequence ID" value="KGT74755.1"/>
    <property type="molecule type" value="Genomic_DNA"/>
</dbReference>
<dbReference type="InterPro" id="IPR005467">
    <property type="entry name" value="His_kinase_dom"/>
</dbReference>
<protein>
    <recommendedName>
        <fullName evidence="2">histidine kinase</fullName>
        <ecNumber evidence="2">2.7.13.3</ecNumber>
    </recommendedName>
</protein>
<evidence type="ECO:0000256" key="2">
    <source>
        <dbReference type="ARBA" id="ARBA00012438"/>
    </source>
</evidence>